<evidence type="ECO:0000256" key="1">
    <source>
        <dbReference type="ARBA" id="ARBA00004418"/>
    </source>
</evidence>
<protein>
    <recommendedName>
        <fullName evidence="4">Ca3427-like PBP 2 domain-containing protein</fullName>
    </recommendedName>
</protein>
<sequence>RQLIREVTAASDFCARTPLAARAVPEHFSTVFDLAAKNGHFLRRGLEVDVVFCPGGTGEMTRLLVDGKIDVAAALTEGLVASQFTSCFGWAISTGAASSIKSVQELHGSRIGVSRFGSGSHIIPYVLADKAGWLPVNEADKDSGPNALSKFAFDVLHNFQGLRDGVNSGKVDAFLWE</sequence>
<comment type="similarity">
    <text evidence="2">Belongs to the bacterial solute-binding protein SsuA/TauA family.</text>
</comment>
<dbReference type="AlphaFoldDB" id="A0A8H8DFW1"/>
<name>A0A8H8DFW1_9FUNG</name>
<feature type="non-terminal residue" evidence="5">
    <location>
        <position position="1"/>
    </location>
</feature>
<keyword evidence="6" id="KW-1185">Reference proteome</keyword>
<organism evidence="5 6">
    <name type="scientific">Olpidium bornovanus</name>
    <dbReference type="NCBI Taxonomy" id="278681"/>
    <lineage>
        <taxon>Eukaryota</taxon>
        <taxon>Fungi</taxon>
        <taxon>Fungi incertae sedis</taxon>
        <taxon>Olpidiomycota</taxon>
        <taxon>Olpidiomycotina</taxon>
        <taxon>Olpidiomycetes</taxon>
        <taxon>Olpidiales</taxon>
        <taxon>Olpidiaceae</taxon>
        <taxon>Olpidium</taxon>
    </lineage>
</organism>
<evidence type="ECO:0000256" key="3">
    <source>
        <dbReference type="ARBA" id="ARBA00022729"/>
    </source>
</evidence>
<dbReference type="Gene3D" id="3.40.190.10">
    <property type="entry name" value="Periplasmic binding protein-like II"/>
    <property type="match status" value="1"/>
</dbReference>
<evidence type="ECO:0000259" key="4">
    <source>
        <dbReference type="Pfam" id="PF22384"/>
    </source>
</evidence>
<gene>
    <name evidence="5" type="ORF">BJ554DRAFT_3108</name>
</gene>
<dbReference type="InterPro" id="IPR054364">
    <property type="entry name" value="Ca3427-like_PBP2"/>
</dbReference>
<feature type="non-terminal residue" evidence="5">
    <location>
        <position position="177"/>
    </location>
</feature>
<dbReference type="SUPFAM" id="SSF53850">
    <property type="entry name" value="Periplasmic binding protein-like II"/>
    <property type="match status" value="1"/>
</dbReference>
<feature type="domain" description="Ca3427-like PBP 2" evidence="4">
    <location>
        <begin position="90"/>
        <end position="177"/>
    </location>
</feature>
<keyword evidence="3" id="KW-0732">Signal</keyword>
<dbReference type="PANTHER" id="PTHR30024:SF47">
    <property type="entry name" value="TAURINE-BINDING PERIPLASMIC PROTEIN"/>
    <property type="match status" value="1"/>
</dbReference>
<dbReference type="PANTHER" id="PTHR30024">
    <property type="entry name" value="ALIPHATIC SULFONATES-BINDING PROTEIN-RELATED"/>
    <property type="match status" value="1"/>
</dbReference>
<evidence type="ECO:0000313" key="6">
    <source>
        <dbReference type="Proteomes" id="UP000673691"/>
    </source>
</evidence>
<comment type="subcellular location">
    <subcellularLocation>
        <location evidence="1">Periplasm</location>
    </subcellularLocation>
</comment>
<proteinExistence type="inferred from homology"/>
<dbReference type="EMBL" id="JAEFCI010010804">
    <property type="protein sequence ID" value="KAG5456995.1"/>
    <property type="molecule type" value="Genomic_DNA"/>
</dbReference>
<accession>A0A8H8DFW1</accession>
<evidence type="ECO:0000313" key="5">
    <source>
        <dbReference type="EMBL" id="KAG5456995.1"/>
    </source>
</evidence>
<evidence type="ECO:0000256" key="2">
    <source>
        <dbReference type="ARBA" id="ARBA00010742"/>
    </source>
</evidence>
<reference evidence="5 6" key="1">
    <citation type="journal article" name="Sci. Rep.">
        <title>Genome-scale phylogenetic analyses confirm Olpidium as the closest living zoosporic fungus to the non-flagellated, terrestrial fungi.</title>
        <authorList>
            <person name="Chang Y."/>
            <person name="Rochon D."/>
            <person name="Sekimoto S."/>
            <person name="Wang Y."/>
            <person name="Chovatia M."/>
            <person name="Sandor L."/>
            <person name="Salamov A."/>
            <person name="Grigoriev I.V."/>
            <person name="Stajich J.E."/>
            <person name="Spatafora J.W."/>
        </authorList>
    </citation>
    <scope>NUCLEOTIDE SEQUENCE [LARGE SCALE GENOMIC DNA]</scope>
    <source>
        <strain evidence="5">S191</strain>
    </source>
</reference>
<dbReference type="OrthoDB" id="1363at2759"/>
<dbReference type="Pfam" id="PF22384">
    <property type="entry name" value="PBP2_Ca3427_like"/>
    <property type="match status" value="1"/>
</dbReference>
<comment type="caution">
    <text evidence="5">The sequence shown here is derived from an EMBL/GenBank/DDBJ whole genome shotgun (WGS) entry which is preliminary data.</text>
</comment>
<dbReference type="GO" id="GO:0042597">
    <property type="term" value="C:periplasmic space"/>
    <property type="evidence" value="ECO:0007669"/>
    <property type="project" value="UniProtKB-SubCell"/>
</dbReference>
<dbReference type="Proteomes" id="UP000673691">
    <property type="component" value="Unassembled WGS sequence"/>
</dbReference>